<evidence type="ECO:0000256" key="2">
    <source>
        <dbReference type="ARBA" id="ARBA00023043"/>
    </source>
</evidence>
<evidence type="ECO:0000256" key="4">
    <source>
        <dbReference type="SAM" id="MobiDB-lite"/>
    </source>
</evidence>
<dbReference type="PANTHER" id="PTHR24201">
    <property type="entry name" value="ANK_REP_REGION DOMAIN-CONTAINING PROTEIN"/>
    <property type="match status" value="1"/>
</dbReference>
<evidence type="ECO:0000256" key="1">
    <source>
        <dbReference type="ARBA" id="ARBA00022737"/>
    </source>
</evidence>
<feature type="region of interest" description="Disordered" evidence="4">
    <location>
        <begin position="469"/>
        <end position="508"/>
    </location>
</feature>
<dbReference type="Proteomes" id="UP001557470">
    <property type="component" value="Unassembled WGS sequence"/>
</dbReference>
<evidence type="ECO:0000256" key="3">
    <source>
        <dbReference type="PROSITE-ProRule" id="PRU00023"/>
    </source>
</evidence>
<accession>A0ABD0W8F0</accession>
<dbReference type="AlphaFoldDB" id="A0ABD0W8F0"/>
<evidence type="ECO:0000313" key="5">
    <source>
        <dbReference type="EMBL" id="KAL0967714.1"/>
    </source>
</evidence>
<protein>
    <recommendedName>
        <fullName evidence="7">Ankyrin repeat domain-containing protein 63</fullName>
    </recommendedName>
</protein>
<keyword evidence="1" id="KW-0677">Repeat</keyword>
<organism evidence="5 6">
    <name type="scientific">Umbra pygmaea</name>
    <name type="common">Eastern mudminnow</name>
    <dbReference type="NCBI Taxonomy" id="75934"/>
    <lineage>
        <taxon>Eukaryota</taxon>
        <taxon>Metazoa</taxon>
        <taxon>Chordata</taxon>
        <taxon>Craniata</taxon>
        <taxon>Vertebrata</taxon>
        <taxon>Euteleostomi</taxon>
        <taxon>Actinopterygii</taxon>
        <taxon>Neopterygii</taxon>
        <taxon>Teleostei</taxon>
        <taxon>Protacanthopterygii</taxon>
        <taxon>Esociformes</taxon>
        <taxon>Umbridae</taxon>
        <taxon>Umbra</taxon>
    </lineage>
</organism>
<dbReference type="SUPFAM" id="SSF48403">
    <property type="entry name" value="Ankyrin repeat"/>
    <property type="match status" value="1"/>
</dbReference>
<evidence type="ECO:0000313" key="6">
    <source>
        <dbReference type="Proteomes" id="UP001557470"/>
    </source>
</evidence>
<dbReference type="PROSITE" id="PS50088">
    <property type="entry name" value="ANK_REPEAT"/>
    <property type="match status" value="1"/>
</dbReference>
<dbReference type="EMBL" id="JAGEUA010000008">
    <property type="protein sequence ID" value="KAL0967714.1"/>
    <property type="molecule type" value="Genomic_DNA"/>
</dbReference>
<keyword evidence="6" id="KW-1185">Reference proteome</keyword>
<dbReference type="SMART" id="SM00248">
    <property type="entry name" value="ANK"/>
    <property type="match status" value="3"/>
</dbReference>
<dbReference type="Pfam" id="PF12796">
    <property type="entry name" value="Ank_2"/>
    <property type="match status" value="1"/>
</dbReference>
<feature type="repeat" description="ANK" evidence="3">
    <location>
        <begin position="84"/>
        <end position="116"/>
    </location>
</feature>
<evidence type="ECO:0008006" key="7">
    <source>
        <dbReference type="Google" id="ProtNLM"/>
    </source>
</evidence>
<dbReference type="PANTHER" id="PTHR24201:SF8">
    <property type="entry name" value="CYCLIN-DEPENDENT KINASE 4 INHIBITOR B"/>
    <property type="match status" value="1"/>
</dbReference>
<dbReference type="InterPro" id="IPR002110">
    <property type="entry name" value="Ankyrin_rpt"/>
</dbReference>
<dbReference type="InterPro" id="IPR036770">
    <property type="entry name" value="Ankyrin_rpt-contain_sf"/>
</dbReference>
<sequence>MLNICEKSNGQTGVRILLEAMSKDKVHLARFILDALDGEIVDSKTEGAHTPLISSVLLPDSQTRSKFIEMLLHRGASVNCQDESGRTALSYACEKGYLDAVKILVKNNADPEMVDAWGNTALMYATVAGHSLVVAFLVRAFKRLGLQIDRQNNVGNSAVEVAKSLGHTDCFYALTSNSNKPRGKNAGGQNTFPSHIGSDGDVHEKNFERKLFKFTERPVALQACSERDSFIAVDGAWLLKASGRKTNSLVSKSRLQSMDSIEEFDMETDSPIPPQKLVFSAVLTPKPPNRSNNTLISPNPKSVCKVIQTLEKLTSSDNHHLPPLKGEAEHGTEILAPQQAKTNGKASKSCASISASSTSSLCVLLTPITGKKSKDESEKDTMKTVPDFGFRFDDSYYQKRFSLPTSILRPLPPDCSKMPLRKIMWRNAPKANSEIPNSTPPVASSSTSFTVLGSKLLRRFTFPAFKQNGAGAQKGECRDHASGSSRGMPRSETFPLTTTHPQVGSKPSIDSISAVKCEFDFQVKTAHSS</sequence>
<dbReference type="InterPro" id="IPR050776">
    <property type="entry name" value="Ank_Repeat/CDKN_Inhibitor"/>
</dbReference>
<keyword evidence="2 3" id="KW-0040">ANK repeat</keyword>
<dbReference type="PROSITE" id="PS50297">
    <property type="entry name" value="ANK_REP_REGION"/>
    <property type="match status" value="1"/>
</dbReference>
<proteinExistence type="predicted"/>
<gene>
    <name evidence="5" type="ORF">UPYG_G00255930</name>
</gene>
<comment type="caution">
    <text evidence="5">The sequence shown here is derived from an EMBL/GenBank/DDBJ whole genome shotgun (WGS) entry which is preliminary data.</text>
</comment>
<reference evidence="5 6" key="1">
    <citation type="submission" date="2024-06" db="EMBL/GenBank/DDBJ databases">
        <authorList>
            <person name="Pan Q."/>
            <person name="Wen M."/>
            <person name="Jouanno E."/>
            <person name="Zahm M."/>
            <person name="Klopp C."/>
            <person name="Cabau C."/>
            <person name="Louis A."/>
            <person name="Berthelot C."/>
            <person name="Parey E."/>
            <person name="Roest Crollius H."/>
            <person name="Montfort J."/>
            <person name="Robinson-Rechavi M."/>
            <person name="Bouchez O."/>
            <person name="Lampietro C."/>
            <person name="Lopez Roques C."/>
            <person name="Donnadieu C."/>
            <person name="Postlethwait J."/>
            <person name="Bobe J."/>
            <person name="Verreycken H."/>
            <person name="Guiguen Y."/>
        </authorList>
    </citation>
    <scope>NUCLEOTIDE SEQUENCE [LARGE SCALE GENOMIC DNA]</scope>
    <source>
        <strain evidence="5">Up_M1</strain>
        <tissue evidence="5">Testis</tissue>
    </source>
</reference>
<dbReference type="Gene3D" id="1.25.40.20">
    <property type="entry name" value="Ankyrin repeat-containing domain"/>
    <property type="match status" value="1"/>
</dbReference>
<name>A0ABD0W8F0_UMBPY</name>